<evidence type="ECO:0000256" key="10">
    <source>
        <dbReference type="SAM" id="Phobius"/>
    </source>
</evidence>
<dbReference type="PRINTS" id="PR02108">
    <property type="entry name" value="MRGPCRFAMILY"/>
</dbReference>
<dbReference type="PROSITE" id="PS50262">
    <property type="entry name" value="G_PROTEIN_RECEP_F1_2"/>
    <property type="match status" value="1"/>
</dbReference>
<gene>
    <name evidence="12" type="ORF">MPIPNATIZW_LOCUS17569</name>
</gene>
<comment type="similarity">
    <text evidence="9">Belongs to the G-protein coupled receptor 1 family.</text>
</comment>
<proteinExistence type="inferred from homology"/>
<organism evidence="12 13">
    <name type="scientific">Pipistrellus nathusii</name>
    <name type="common">Nathusius' pipistrelle</name>
    <dbReference type="NCBI Taxonomy" id="59473"/>
    <lineage>
        <taxon>Eukaryota</taxon>
        <taxon>Metazoa</taxon>
        <taxon>Chordata</taxon>
        <taxon>Craniata</taxon>
        <taxon>Vertebrata</taxon>
        <taxon>Euteleostomi</taxon>
        <taxon>Mammalia</taxon>
        <taxon>Eutheria</taxon>
        <taxon>Laurasiatheria</taxon>
        <taxon>Chiroptera</taxon>
        <taxon>Yangochiroptera</taxon>
        <taxon>Vespertilionidae</taxon>
        <taxon>Pipistrellus</taxon>
    </lineage>
</organism>
<feature type="transmembrane region" description="Helical" evidence="10">
    <location>
        <begin position="182"/>
        <end position="203"/>
    </location>
</feature>
<evidence type="ECO:0000256" key="1">
    <source>
        <dbReference type="ARBA" id="ARBA00004651"/>
    </source>
</evidence>
<evidence type="ECO:0000256" key="4">
    <source>
        <dbReference type="ARBA" id="ARBA00022989"/>
    </source>
</evidence>
<evidence type="ECO:0000256" key="8">
    <source>
        <dbReference type="ARBA" id="ARBA00023224"/>
    </source>
</evidence>
<keyword evidence="13" id="KW-1185">Reference proteome</keyword>
<keyword evidence="5 9" id="KW-0297">G-protein coupled receptor</keyword>
<dbReference type="Proteomes" id="UP001314169">
    <property type="component" value="Chromosome 9"/>
</dbReference>
<dbReference type="InterPro" id="IPR017452">
    <property type="entry name" value="GPCR_Rhodpsn_7TM"/>
</dbReference>
<evidence type="ECO:0000313" key="13">
    <source>
        <dbReference type="Proteomes" id="UP001314169"/>
    </source>
</evidence>
<evidence type="ECO:0000313" key="12">
    <source>
        <dbReference type="EMBL" id="CAK6449263.1"/>
    </source>
</evidence>
<dbReference type="Pfam" id="PF00001">
    <property type="entry name" value="7tm_1"/>
    <property type="match status" value="1"/>
</dbReference>
<evidence type="ECO:0000256" key="3">
    <source>
        <dbReference type="ARBA" id="ARBA00022692"/>
    </source>
</evidence>
<feature type="transmembrane region" description="Helical" evidence="10">
    <location>
        <begin position="138"/>
        <end position="157"/>
    </location>
</feature>
<sequence length="312" mass="36129">MDMTVTAWEKNLTTTYGSDRAFYYKYTWKILTAILTLGGLAGNAVVLWLLGFRMRRNAFSVYILNLAGADFLILCCYIIYLLDSIFNLYFVKKVSSRFLPLVAMFAYISGMSILSAISTERCLSVLWPIWYRCHRPTHMSAIMCALLWALSLLLSILREYYCGLLDWGVHHAWCQVLDFINVAWLILLFVLLSGSSLVLMTRLLCGSQRVLPTRLYMTIMITVLVFLFCGLPFGFHWFLIVRFSNEYLALFHLSRTVVLLSCVNSCANPIIYFFVGSFRQRWQKQRHTLRLILQRALQDTPEVDEPTESHPE</sequence>
<accession>A0ABP0AH81</accession>
<evidence type="ECO:0000256" key="2">
    <source>
        <dbReference type="ARBA" id="ARBA00022475"/>
    </source>
</evidence>
<dbReference type="InterPro" id="IPR026234">
    <property type="entry name" value="MRGPCRFAMILY"/>
</dbReference>
<keyword evidence="4 10" id="KW-1133">Transmembrane helix</keyword>
<evidence type="ECO:0000256" key="9">
    <source>
        <dbReference type="RuleBase" id="RU000688"/>
    </source>
</evidence>
<evidence type="ECO:0000256" key="6">
    <source>
        <dbReference type="ARBA" id="ARBA00023136"/>
    </source>
</evidence>
<keyword evidence="3 9" id="KW-0812">Transmembrane</keyword>
<dbReference type="InterPro" id="IPR000276">
    <property type="entry name" value="GPCR_Rhodpsn"/>
</dbReference>
<dbReference type="SUPFAM" id="SSF81321">
    <property type="entry name" value="Family A G protein-coupled receptor-like"/>
    <property type="match status" value="1"/>
</dbReference>
<keyword evidence="6 10" id="KW-0472">Membrane</keyword>
<dbReference type="EMBL" id="OY882866">
    <property type="protein sequence ID" value="CAK6449263.1"/>
    <property type="molecule type" value="Genomic_DNA"/>
</dbReference>
<dbReference type="Gene3D" id="1.20.1070.10">
    <property type="entry name" value="Rhodopsin 7-helix transmembrane proteins"/>
    <property type="match status" value="1"/>
</dbReference>
<feature type="transmembrane region" description="Helical" evidence="10">
    <location>
        <begin position="98"/>
        <end position="117"/>
    </location>
</feature>
<evidence type="ECO:0000256" key="5">
    <source>
        <dbReference type="ARBA" id="ARBA00023040"/>
    </source>
</evidence>
<feature type="transmembrane region" description="Helical" evidence="10">
    <location>
        <begin position="258"/>
        <end position="278"/>
    </location>
</feature>
<keyword evidence="8 9" id="KW-0807">Transducer</keyword>
<feature type="transmembrane region" description="Helical" evidence="10">
    <location>
        <begin position="215"/>
        <end position="238"/>
    </location>
</feature>
<reference evidence="12" key="1">
    <citation type="submission" date="2023-12" db="EMBL/GenBank/DDBJ databases">
        <authorList>
            <person name="Brown T."/>
        </authorList>
    </citation>
    <scope>NUCLEOTIDE SEQUENCE</scope>
</reference>
<dbReference type="PRINTS" id="PR00237">
    <property type="entry name" value="GPCRRHODOPSN"/>
</dbReference>
<name>A0ABP0AH81_PIPNA</name>
<keyword evidence="2" id="KW-1003">Cell membrane</keyword>
<feature type="transmembrane region" description="Helical" evidence="10">
    <location>
        <begin position="30"/>
        <end position="50"/>
    </location>
</feature>
<feature type="transmembrane region" description="Helical" evidence="10">
    <location>
        <begin position="62"/>
        <end position="86"/>
    </location>
</feature>
<comment type="subcellular location">
    <subcellularLocation>
        <location evidence="1">Cell membrane</location>
        <topology evidence="1">Multi-pass membrane protein</topology>
    </subcellularLocation>
</comment>
<evidence type="ECO:0000256" key="7">
    <source>
        <dbReference type="ARBA" id="ARBA00023170"/>
    </source>
</evidence>
<protein>
    <recommendedName>
        <fullName evidence="11">G-protein coupled receptors family 1 profile domain-containing protein</fullName>
    </recommendedName>
</protein>
<dbReference type="PANTHER" id="PTHR11334">
    <property type="entry name" value="MAS-RELATED G-PROTEIN COUPLED RECEPTOR"/>
    <property type="match status" value="1"/>
</dbReference>
<dbReference type="PROSITE" id="PS00237">
    <property type="entry name" value="G_PROTEIN_RECEP_F1_1"/>
    <property type="match status" value="1"/>
</dbReference>
<evidence type="ECO:0000259" key="11">
    <source>
        <dbReference type="PROSITE" id="PS50262"/>
    </source>
</evidence>
<dbReference type="PANTHER" id="PTHR11334:SF29">
    <property type="entry name" value="MAS-RELATED G-PROTEIN COUPLED RECEPTOR MEMBER X2"/>
    <property type="match status" value="1"/>
</dbReference>
<feature type="domain" description="G-protein coupled receptors family 1 profile" evidence="11">
    <location>
        <begin position="42"/>
        <end position="272"/>
    </location>
</feature>
<keyword evidence="7 9" id="KW-0675">Receptor</keyword>